<organism evidence="2 3">
    <name type="scientific">Absidia repens</name>
    <dbReference type="NCBI Taxonomy" id="90262"/>
    <lineage>
        <taxon>Eukaryota</taxon>
        <taxon>Fungi</taxon>
        <taxon>Fungi incertae sedis</taxon>
        <taxon>Mucoromycota</taxon>
        <taxon>Mucoromycotina</taxon>
        <taxon>Mucoromycetes</taxon>
        <taxon>Mucorales</taxon>
        <taxon>Cunninghamellaceae</taxon>
        <taxon>Absidia</taxon>
    </lineage>
</organism>
<evidence type="ECO:0000259" key="1">
    <source>
        <dbReference type="Pfam" id="PF26153"/>
    </source>
</evidence>
<sequence>MERFLTRYLHGNASVVHVRGSAFGPEDDHGNKSYHEIATTKVPDWLQKTLTSVPLTIPFPGTTQARIIQSMTMAHLQIDFSSVEPTQGPLVTGDVTAMIQLPKEMQIDLNITYIDPDAYLYLTQNATKPFARLHPDLPCPAHTTPPPHDDDNDHSNRLWKVTSRIIRAPLTVLHHGDFDRFLDQVLNQRNSTVYLDGTAHAMVISEFGRLTVNDLTFNGKIEALGMQGMIHPPPKVTSLTIIKGFPDALQVKPRLTITNPSDIDMNLGPTTFAMLYENIEIGNVTIQQLNLLSKTNNVFETDGFIFAQPPPQNNNGSFPMVKFIGEYISGLSTELIIAGRKESNRSKFLTPLMKQLQFLIQVPRFDKQPLLQDIQMNILSSTAKIGLRNPFEDIDMRLTTINASAVYQDQPIGTMMANFTTEDGHGALELPPVCDGDDGCTGYRVETSKMPVSMKKMGWELISKALGGRIELDVDSIVNVGIDYFELTGLDYKRKNITAIVKKSF</sequence>
<reference evidence="2 3" key="1">
    <citation type="submission" date="2016-07" db="EMBL/GenBank/DDBJ databases">
        <title>Pervasive Adenine N6-methylation of Active Genes in Fungi.</title>
        <authorList>
            <consortium name="DOE Joint Genome Institute"/>
            <person name="Mondo S.J."/>
            <person name="Dannebaum R.O."/>
            <person name="Kuo R.C."/>
            <person name="Labutti K."/>
            <person name="Haridas S."/>
            <person name="Kuo A."/>
            <person name="Salamov A."/>
            <person name="Ahrendt S.R."/>
            <person name="Lipzen A."/>
            <person name="Sullivan W."/>
            <person name="Andreopoulos W.B."/>
            <person name="Clum A."/>
            <person name="Lindquist E."/>
            <person name="Daum C."/>
            <person name="Ramamoorthy G.K."/>
            <person name="Gryganskyi A."/>
            <person name="Culley D."/>
            <person name="Magnuson J.K."/>
            <person name="James T.Y."/>
            <person name="O'Malley M.A."/>
            <person name="Stajich J.E."/>
            <person name="Spatafora J.W."/>
            <person name="Visel A."/>
            <person name="Grigoriev I.V."/>
        </authorList>
    </citation>
    <scope>NUCLEOTIDE SEQUENCE [LARGE SCALE GENOMIC DNA]</scope>
    <source>
        <strain evidence="2 3">NRRL 1336</strain>
    </source>
</reference>
<dbReference type="Pfam" id="PF12505">
    <property type="entry name" value="DUF3712"/>
    <property type="match status" value="1"/>
</dbReference>
<name>A0A1X2IDX5_9FUNG</name>
<dbReference type="InterPro" id="IPR046368">
    <property type="entry name" value="Tag1"/>
</dbReference>
<dbReference type="AlphaFoldDB" id="A0A1X2IDX5"/>
<keyword evidence="3" id="KW-1185">Reference proteome</keyword>
<dbReference type="GO" id="GO:0000329">
    <property type="term" value="C:fungal-type vacuole membrane"/>
    <property type="evidence" value="ECO:0007669"/>
    <property type="project" value="InterPro"/>
</dbReference>
<protein>
    <recommendedName>
        <fullName evidence="1">Tag1-like fifth Ig-like domain-containing protein</fullName>
    </recommendedName>
</protein>
<dbReference type="InterPro" id="IPR022185">
    <property type="entry name" value="DUF3712"/>
</dbReference>
<feature type="domain" description="Tag1-like fifth Ig-like" evidence="1">
    <location>
        <begin position="367"/>
        <end position="418"/>
    </location>
</feature>
<comment type="caution">
    <text evidence="2">The sequence shown here is derived from an EMBL/GenBank/DDBJ whole genome shotgun (WGS) entry which is preliminary data.</text>
</comment>
<dbReference type="EMBL" id="MCGE01000014">
    <property type="protein sequence ID" value="ORZ14571.1"/>
    <property type="molecule type" value="Genomic_DNA"/>
</dbReference>
<dbReference type="Proteomes" id="UP000193560">
    <property type="component" value="Unassembled WGS sequence"/>
</dbReference>
<dbReference type="InterPro" id="IPR059066">
    <property type="entry name" value="Ig_Tag1-like_5th"/>
</dbReference>
<evidence type="ECO:0000313" key="3">
    <source>
        <dbReference type="Proteomes" id="UP000193560"/>
    </source>
</evidence>
<gene>
    <name evidence="2" type="ORF">BCR42DRAFT_329457</name>
</gene>
<dbReference type="Pfam" id="PF26153">
    <property type="entry name" value="LEA-2L_5"/>
    <property type="match status" value="1"/>
</dbReference>
<accession>A0A1X2IDX5</accession>
<dbReference type="OrthoDB" id="10039566at2759"/>
<dbReference type="PANTHER" id="PTHR35895">
    <property type="entry name" value="CHROMOSOME 16, WHOLE GENOME SHOTGUN SEQUENCE"/>
    <property type="match status" value="1"/>
</dbReference>
<dbReference type="PANTHER" id="PTHR35895:SF3">
    <property type="entry name" value="PRE-RRNA PROCESSING PROTEIN"/>
    <property type="match status" value="1"/>
</dbReference>
<evidence type="ECO:0000313" key="2">
    <source>
        <dbReference type="EMBL" id="ORZ14571.1"/>
    </source>
</evidence>
<proteinExistence type="predicted"/>